<keyword evidence="2" id="KW-1185">Reference proteome</keyword>
<proteinExistence type="predicted"/>
<dbReference type="EMBL" id="ON649701">
    <property type="protein sequence ID" value="UVF62454.1"/>
    <property type="molecule type" value="Genomic_DNA"/>
</dbReference>
<reference evidence="1 2" key="1">
    <citation type="submission" date="2022-05" db="EMBL/GenBank/DDBJ databases">
        <title>Diverse viruses of marine archaea discovered using metagenomics.</title>
        <authorList>
            <person name="Zhou Y."/>
        </authorList>
    </citation>
    <scope>NUCLEOTIDE SEQUENCE [LARGE SCALE GENOMIC DNA]</scope>
    <source>
        <strain evidence="1">YSH_922147</strain>
    </source>
</reference>
<sequence>MKVRICKYCYKKYTKQRPLYCCGTFLGYPEYPETIEFTFLQESKR</sequence>
<name>A0A976YF82_9CAUD</name>
<organism evidence="1 2">
    <name type="scientific">Nitrososphaeria virus YSH_922147</name>
    <dbReference type="NCBI Taxonomy" id="3071323"/>
    <lineage>
        <taxon>Viruses</taxon>
        <taxon>Duplodnaviria</taxon>
        <taxon>Heunggongvirae</taxon>
        <taxon>Uroviricota</taxon>
        <taxon>Caudoviricetes</taxon>
        <taxon>Juravirales</taxon>
        <taxon>Yangangviridae</taxon>
        <taxon>Mathaucavirus</taxon>
        <taxon>Mathaucavirus yangshanense</taxon>
    </lineage>
</organism>
<evidence type="ECO:0000313" key="1">
    <source>
        <dbReference type="EMBL" id="UVF62454.1"/>
    </source>
</evidence>
<protein>
    <submittedName>
        <fullName evidence="1">Uncharacterized protein</fullName>
    </submittedName>
</protein>
<dbReference type="Proteomes" id="UP001156973">
    <property type="component" value="Segment"/>
</dbReference>
<accession>A0A976YF82</accession>
<evidence type="ECO:0000313" key="2">
    <source>
        <dbReference type="Proteomes" id="UP001156973"/>
    </source>
</evidence>
<dbReference type="KEGG" id="vg:80545005"/>